<name>A0ABU9YB78_9SPHN</name>
<evidence type="ECO:0000313" key="3">
    <source>
        <dbReference type="EMBL" id="MEN2793035.1"/>
    </source>
</evidence>
<evidence type="ECO:0000259" key="2">
    <source>
        <dbReference type="Pfam" id="PF00857"/>
    </source>
</evidence>
<comment type="caution">
    <text evidence="3">The sequence shown here is derived from an EMBL/GenBank/DDBJ whole genome shotgun (WGS) entry which is preliminary data.</text>
</comment>
<dbReference type="GO" id="GO:0016787">
    <property type="term" value="F:hydrolase activity"/>
    <property type="evidence" value="ECO:0007669"/>
    <property type="project" value="UniProtKB-KW"/>
</dbReference>
<evidence type="ECO:0000256" key="1">
    <source>
        <dbReference type="ARBA" id="ARBA00022801"/>
    </source>
</evidence>
<keyword evidence="4" id="KW-1185">Reference proteome</keyword>
<feature type="domain" description="Isochorismatase-like" evidence="2">
    <location>
        <begin position="10"/>
        <end position="179"/>
    </location>
</feature>
<protein>
    <submittedName>
        <fullName evidence="3">Isochorismatase family cysteine hydrolase</fullName>
        <ecNumber evidence="3">3.-.-.-</ecNumber>
    </submittedName>
</protein>
<dbReference type="EMBL" id="JBDIME010000037">
    <property type="protein sequence ID" value="MEN2793035.1"/>
    <property type="molecule type" value="Genomic_DNA"/>
</dbReference>
<evidence type="ECO:0000313" key="4">
    <source>
        <dbReference type="Proteomes" id="UP001419910"/>
    </source>
</evidence>
<proteinExistence type="predicted"/>
<dbReference type="InterPro" id="IPR050272">
    <property type="entry name" value="Isochorismatase-like_hydrls"/>
</dbReference>
<dbReference type="Gene3D" id="3.40.50.850">
    <property type="entry name" value="Isochorismatase-like"/>
    <property type="match status" value="1"/>
</dbReference>
<dbReference type="SUPFAM" id="SSF52499">
    <property type="entry name" value="Isochorismatase-like hydrolases"/>
    <property type="match status" value="1"/>
</dbReference>
<organism evidence="3 4">
    <name type="scientific">Sphingomonas oligophenolica</name>
    <dbReference type="NCBI Taxonomy" id="301154"/>
    <lineage>
        <taxon>Bacteria</taxon>
        <taxon>Pseudomonadati</taxon>
        <taxon>Pseudomonadota</taxon>
        <taxon>Alphaproteobacteria</taxon>
        <taxon>Sphingomonadales</taxon>
        <taxon>Sphingomonadaceae</taxon>
        <taxon>Sphingomonas</taxon>
    </lineage>
</organism>
<keyword evidence="1 3" id="KW-0378">Hydrolase</keyword>
<sequence length="188" mass="19471">MAVTVIDPNSALIVIDLQKGIAGMFPGAEVLQAVVGNTNRLVQAFREKGLPVVMVVVAGTAPGRTDAPPRGLKELPPGFTDLLSELSHDATDILIVKKTPGAFANTGLKHKLDDLGVTQVVITGVATSSGVDSTARQAYELGYNVTLPTDAMTDGNPEAHNASVTKAFPRIAETGTTDDVLAILAQSA</sequence>
<dbReference type="InterPro" id="IPR000868">
    <property type="entry name" value="Isochorismatase-like_dom"/>
</dbReference>
<dbReference type="PANTHER" id="PTHR43540:SF7">
    <property type="entry name" value="ISOCHORISMATASE FAMILY PROTEIN YECD"/>
    <property type="match status" value="1"/>
</dbReference>
<dbReference type="Pfam" id="PF00857">
    <property type="entry name" value="Isochorismatase"/>
    <property type="match status" value="1"/>
</dbReference>
<dbReference type="EC" id="3.-.-.-" evidence="3"/>
<accession>A0ABU9YB78</accession>
<dbReference type="InterPro" id="IPR036380">
    <property type="entry name" value="Isochorismatase-like_sf"/>
</dbReference>
<dbReference type="CDD" id="cd00431">
    <property type="entry name" value="cysteine_hydrolases"/>
    <property type="match status" value="1"/>
</dbReference>
<dbReference type="Proteomes" id="UP001419910">
    <property type="component" value="Unassembled WGS sequence"/>
</dbReference>
<dbReference type="RefSeq" id="WP_343892312.1">
    <property type="nucleotide sequence ID" value="NZ_BAAAEH010000057.1"/>
</dbReference>
<dbReference type="PANTHER" id="PTHR43540">
    <property type="entry name" value="PEROXYUREIDOACRYLATE/UREIDOACRYLATE AMIDOHYDROLASE-RELATED"/>
    <property type="match status" value="1"/>
</dbReference>
<gene>
    <name evidence="3" type="ORF">ABC974_25650</name>
</gene>
<reference evidence="3 4" key="1">
    <citation type="submission" date="2024-05" db="EMBL/GenBank/DDBJ databases">
        <authorList>
            <person name="Liu Q."/>
            <person name="Xin Y.-H."/>
        </authorList>
    </citation>
    <scope>NUCLEOTIDE SEQUENCE [LARGE SCALE GENOMIC DNA]</scope>
    <source>
        <strain evidence="3 4">CGMCC 1.10181</strain>
    </source>
</reference>